<organism evidence="2 3">
    <name type="scientific">Pseudolactococcus paracarnosus</name>
    <dbReference type="NCBI Taxonomy" id="2749962"/>
    <lineage>
        <taxon>Bacteria</taxon>
        <taxon>Bacillati</taxon>
        <taxon>Bacillota</taxon>
        <taxon>Bacilli</taxon>
        <taxon>Lactobacillales</taxon>
        <taxon>Streptococcaceae</taxon>
        <taxon>Pseudolactococcus</taxon>
    </lineage>
</organism>
<reference evidence="2 3" key="1">
    <citation type="submission" date="2016-09" db="EMBL/GenBank/DDBJ databases">
        <title>Lactic acid bacteria from MAP meat Genome sequencing and assembly.</title>
        <authorList>
            <person name="Behr J."/>
            <person name="Hilgarth M."/>
            <person name="Vogel R.F."/>
        </authorList>
    </citation>
    <scope>NUCLEOTIDE SEQUENCE [LARGE SCALE GENOMIC DNA]</scope>
    <source>
        <strain evidence="2 3">TMW21615</strain>
    </source>
</reference>
<keyword evidence="1" id="KW-1133">Transmembrane helix</keyword>
<dbReference type="Proteomes" id="UP000516280">
    <property type="component" value="Chromosome"/>
</dbReference>
<protein>
    <submittedName>
        <fullName evidence="2">Uncharacterized protein</fullName>
    </submittedName>
</protein>
<feature type="transmembrane region" description="Helical" evidence="1">
    <location>
        <begin position="100"/>
        <end position="121"/>
    </location>
</feature>
<dbReference type="KEGG" id="lpaa:BHS01_04480"/>
<dbReference type="EMBL" id="CP017195">
    <property type="protein sequence ID" value="QDJ27830.1"/>
    <property type="molecule type" value="Genomic_DNA"/>
</dbReference>
<feature type="transmembrane region" description="Helical" evidence="1">
    <location>
        <begin position="51"/>
        <end position="71"/>
    </location>
</feature>
<evidence type="ECO:0000256" key="1">
    <source>
        <dbReference type="SAM" id="Phobius"/>
    </source>
</evidence>
<proteinExistence type="predicted"/>
<gene>
    <name evidence="2" type="ORF">BHS01_04480</name>
</gene>
<accession>A0A7L4WEH1</accession>
<name>A0A7L4WEH1_9LACT</name>
<dbReference type="AlphaFoldDB" id="A0A7L4WEH1"/>
<feature type="transmembrane region" description="Helical" evidence="1">
    <location>
        <begin position="7"/>
        <end position="31"/>
    </location>
</feature>
<evidence type="ECO:0000313" key="2">
    <source>
        <dbReference type="EMBL" id="QDJ27830.1"/>
    </source>
</evidence>
<evidence type="ECO:0000313" key="3">
    <source>
        <dbReference type="Proteomes" id="UP000516280"/>
    </source>
</evidence>
<keyword evidence="1" id="KW-0812">Transmembrane</keyword>
<keyword evidence="1" id="KW-0472">Membrane</keyword>
<sequence>MKKNYPIIMILLLLSLLCICIYMYWFPTLFFQKRDYQSFTELLEDSHKRTLISNCISLGAIVIAKIVLRYIDFYGKKVFKKETHISYRVQLSRCILLSQWICNGALIASILSVLTSIANVIK</sequence>